<protein>
    <submittedName>
        <fullName evidence="2">VOC family protein</fullName>
    </submittedName>
</protein>
<comment type="caution">
    <text evidence="2">The sequence shown here is derived from an EMBL/GenBank/DDBJ whole genome shotgun (WGS) entry which is preliminary data.</text>
</comment>
<keyword evidence="3" id="KW-1185">Reference proteome</keyword>
<evidence type="ECO:0000313" key="2">
    <source>
        <dbReference type="EMBL" id="GAB1581219.1"/>
    </source>
</evidence>
<proteinExistence type="predicted"/>
<dbReference type="PROSITE" id="PS51819">
    <property type="entry name" value="VOC"/>
    <property type="match status" value="1"/>
</dbReference>
<reference evidence="2 3" key="1">
    <citation type="submission" date="2024-10" db="EMBL/GenBank/DDBJ databases">
        <title>Isolation, draft genome sequencing and identification of Phyllobacterium sp. NSA23, isolated from leaf soil.</title>
        <authorList>
            <person name="Akita H."/>
        </authorList>
    </citation>
    <scope>NUCLEOTIDE SEQUENCE [LARGE SCALE GENOMIC DNA]</scope>
    <source>
        <strain evidence="2 3">NSA23</strain>
    </source>
</reference>
<evidence type="ECO:0000259" key="1">
    <source>
        <dbReference type="PROSITE" id="PS51819"/>
    </source>
</evidence>
<dbReference type="RefSeq" id="WP_407864092.1">
    <property type="nucleotide sequence ID" value="NZ_BAAFZP010000001.1"/>
</dbReference>
<dbReference type="Pfam" id="PF00903">
    <property type="entry name" value="Glyoxalase"/>
    <property type="match status" value="1"/>
</dbReference>
<sequence length="134" mass="15158">MIAYTMVGTNDLERSLAFYEPIMQAMGLDQCWKDRLSASWGRKDDETFPRFFTGYPFDEKAAQPGNGTMTAFRLDAAAIIDRLYELSMRNGGSDEGKPGFRPQYGEGFYAAYVRDPDGNKLAFVCYDARTTKDK</sequence>
<dbReference type="CDD" id="cd07262">
    <property type="entry name" value="VOC_like"/>
    <property type="match status" value="1"/>
</dbReference>
<dbReference type="EMBL" id="BAAFZP010000001">
    <property type="protein sequence ID" value="GAB1581219.1"/>
    <property type="molecule type" value="Genomic_DNA"/>
</dbReference>
<name>A0ABQ0GX16_9HYPH</name>
<accession>A0ABQ0GX16</accession>
<feature type="domain" description="VOC" evidence="1">
    <location>
        <begin position="1"/>
        <end position="126"/>
    </location>
</feature>
<evidence type="ECO:0000313" key="3">
    <source>
        <dbReference type="Proteomes" id="UP001628091"/>
    </source>
</evidence>
<dbReference type="PANTHER" id="PTHR35006">
    <property type="entry name" value="GLYOXALASE FAMILY PROTEIN (AFU_ORTHOLOGUE AFUA_5G14830)"/>
    <property type="match status" value="1"/>
</dbReference>
<dbReference type="PANTHER" id="PTHR35006:SF2">
    <property type="entry name" value="GLYOXALASE FAMILY PROTEIN (AFU_ORTHOLOGUE AFUA_5G14830)"/>
    <property type="match status" value="1"/>
</dbReference>
<dbReference type="Proteomes" id="UP001628091">
    <property type="component" value="Unassembled WGS sequence"/>
</dbReference>
<organism evidence="2 3">
    <name type="scientific">Phyllobacterium phragmitis</name>
    <dbReference type="NCBI Taxonomy" id="2670329"/>
    <lineage>
        <taxon>Bacteria</taxon>
        <taxon>Pseudomonadati</taxon>
        <taxon>Pseudomonadota</taxon>
        <taxon>Alphaproteobacteria</taxon>
        <taxon>Hyphomicrobiales</taxon>
        <taxon>Phyllobacteriaceae</taxon>
        <taxon>Phyllobacterium</taxon>
    </lineage>
</organism>
<dbReference type="InterPro" id="IPR004360">
    <property type="entry name" value="Glyas_Fos-R_dOase_dom"/>
</dbReference>
<dbReference type="InterPro" id="IPR037523">
    <property type="entry name" value="VOC_core"/>
</dbReference>
<dbReference type="Gene3D" id="3.10.180.10">
    <property type="entry name" value="2,3-Dihydroxybiphenyl 1,2-Dioxygenase, domain 1"/>
    <property type="match status" value="1"/>
</dbReference>
<dbReference type="InterPro" id="IPR029068">
    <property type="entry name" value="Glyas_Bleomycin-R_OHBP_Dase"/>
</dbReference>
<gene>
    <name evidence="2" type="ORF">PPNSA23_11620</name>
</gene>
<dbReference type="SUPFAM" id="SSF54593">
    <property type="entry name" value="Glyoxalase/Bleomycin resistance protein/Dihydroxybiphenyl dioxygenase"/>
    <property type="match status" value="1"/>
</dbReference>